<feature type="domain" description="Orotidine 5'-phosphate decarboxylase" evidence="8">
    <location>
        <begin position="6"/>
        <end position="209"/>
    </location>
</feature>
<comment type="subunit">
    <text evidence="5">Homodimer.</text>
</comment>
<comment type="function">
    <text evidence="5">Catalyzes the decarboxylation of orotidine 5'-monophosphate (OMP) to uridine 5'-monophosphate (UMP).</text>
</comment>
<evidence type="ECO:0000256" key="5">
    <source>
        <dbReference type="HAMAP-Rule" id="MF_01200"/>
    </source>
</evidence>
<dbReference type="OrthoDB" id="94124at2157"/>
<dbReference type="UniPathway" id="UPA00070">
    <property type="reaction ID" value="UER00120"/>
</dbReference>
<dbReference type="GeneID" id="69200528"/>
<sequence length="215" mass="22846">MEKKNCLILALDVTDRENALRIANEVSEYVDSIKVGYPLVLGEGLGIVKELAELAPVIADFKVADIPNTDRLICEQVFKAGADAVITHGFTGRDSLDSCVKVAEEYGRDVYVVTEMSHPGGVEFFRPVAETIAQMAADAGATGVVAPATRPERVRDIRKIIGNDLHIISPGVGAQGGSAADVINAGADWVIVGRSIYNSDSPADAAMKICNDMKC</sequence>
<evidence type="ECO:0000313" key="9">
    <source>
        <dbReference type="EMBL" id="KGK97803.1"/>
    </source>
</evidence>
<dbReference type="NCBIfam" id="NF010386">
    <property type="entry name" value="PRK13813.1"/>
    <property type="match status" value="1"/>
</dbReference>
<evidence type="ECO:0000256" key="6">
    <source>
        <dbReference type="PIRSR" id="PIRSR614732-1"/>
    </source>
</evidence>
<feature type="binding site" evidence="5 7">
    <location>
        <position position="193"/>
    </location>
    <ligand>
        <name>substrate</name>
    </ligand>
</feature>
<comment type="similarity">
    <text evidence="5">Belongs to the OMP decarboxylase family. Type 1 subfamily.</text>
</comment>
<dbReference type="HAMAP" id="MF_01200_A">
    <property type="entry name" value="OMPdecase_type1_A"/>
    <property type="match status" value="1"/>
</dbReference>
<dbReference type="Pfam" id="PF00215">
    <property type="entry name" value="OMPdecase"/>
    <property type="match status" value="1"/>
</dbReference>
<feature type="binding site" evidence="5 7">
    <location>
        <position position="12"/>
    </location>
    <ligand>
        <name>substrate</name>
    </ligand>
</feature>
<dbReference type="Proteomes" id="UP000029859">
    <property type="component" value="Unassembled WGS sequence"/>
</dbReference>
<feature type="active site" description="For OMPdecase activity" evidence="6">
    <location>
        <position position="65"/>
    </location>
</feature>
<keyword evidence="3 5" id="KW-0665">Pyrimidine biosynthesis</keyword>
<keyword evidence="4 5" id="KW-0456">Lyase</keyword>
<feature type="binding site" evidence="5">
    <location>
        <begin position="60"/>
        <end position="69"/>
    </location>
    <ligand>
        <name>substrate</name>
    </ligand>
</feature>
<comment type="catalytic activity">
    <reaction evidence="5">
        <text>orotidine 5'-phosphate + H(+) = UMP + CO2</text>
        <dbReference type="Rhea" id="RHEA:11596"/>
        <dbReference type="ChEBI" id="CHEBI:15378"/>
        <dbReference type="ChEBI" id="CHEBI:16526"/>
        <dbReference type="ChEBI" id="CHEBI:57538"/>
        <dbReference type="ChEBI" id="CHEBI:57865"/>
        <dbReference type="EC" id="4.1.1.23"/>
    </reaction>
</comment>
<dbReference type="GO" id="GO:0044205">
    <property type="term" value="P:'de novo' UMP biosynthetic process"/>
    <property type="evidence" value="ECO:0007669"/>
    <property type="project" value="UniProtKB-UniRule"/>
</dbReference>
<dbReference type="InterPro" id="IPR011060">
    <property type="entry name" value="RibuloseP-bd_barrel"/>
</dbReference>
<dbReference type="CDD" id="cd04725">
    <property type="entry name" value="OMP_decarboxylase_like"/>
    <property type="match status" value="1"/>
</dbReference>
<evidence type="ECO:0000256" key="3">
    <source>
        <dbReference type="ARBA" id="ARBA00022975"/>
    </source>
</evidence>
<comment type="pathway">
    <text evidence="1 5">Pyrimidine metabolism; UMP biosynthesis via de novo pathway; UMP from orotate: step 2/2.</text>
</comment>
<evidence type="ECO:0000259" key="8">
    <source>
        <dbReference type="SMART" id="SM00934"/>
    </source>
</evidence>
<feature type="binding site" evidence="5 7">
    <location>
        <position position="117"/>
    </location>
    <ligand>
        <name>substrate</name>
    </ligand>
</feature>
<keyword evidence="10" id="KW-1185">Reference proteome</keyword>
<feature type="active site" description="For OMPdecase activity" evidence="6">
    <location>
        <position position="62"/>
    </location>
</feature>
<feature type="binding site" evidence="5 7">
    <location>
        <position position="194"/>
    </location>
    <ligand>
        <name>substrate</name>
    </ligand>
</feature>
<dbReference type="GO" id="GO:0004590">
    <property type="term" value="F:orotidine-5'-phosphate decarboxylase activity"/>
    <property type="evidence" value="ECO:0007669"/>
    <property type="project" value="UniProtKB-UniRule"/>
</dbReference>
<protein>
    <recommendedName>
        <fullName evidence="5">Orotidine 5'-phosphate decarboxylase</fullName>
        <ecNumber evidence="5">4.1.1.23</ecNumber>
    </recommendedName>
    <alternativeName>
        <fullName evidence="5">OMP decarboxylase</fullName>
        <shortName evidence="5">OMPDCase</shortName>
        <shortName evidence="5">OMPdecase</shortName>
    </alternativeName>
</protein>
<feature type="active site" description="Proton donor" evidence="5">
    <location>
        <position position="62"/>
    </location>
</feature>
<dbReference type="InterPro" id="IPR013785">
    <property type="entry name" value="Aldolase_TIM"/>
</dbReference>
<dbReference type="InterPro" id="IPR014732">
    <property type="entry name" value="OMPdecase"/>
</dbReference>
<comment type="caution">
    <text evidence="9">The sequence shown here is derived from an EMBL/GenBank/DDBJ whole genome shotgun (WGS) entry which is preliminary data.</text>
</comment>
<dbReference type="RefSeq" id="WP_048194883.1">
    <property type="nucleotide sequence ID" value="NZ_CAAGSM010000001.1"/>
</dbReference>
<dbReference type="SMART" id="SM00934">
    <property type="entry name" value="OMPdecase"/>
    <property type="match status" value="1"/>
</dbReference>
<dbReference type="PANTHER" id="PTHR32119:SF2">
    <property type="entry name" value="OROTIDINE 5'-PHOSPHATE DECARBOXYLASE"/>
    <property type="match status" value="1"/>
</dbReference>
<dbReference type="InterPro" id="IPR047595">
    <property type="entry name" value="OMPdecase_arc"/>
</dbReference>
<feature type="binding site" evidence="5 7">
    <location>
        <position position="34"/>
    </location>
    <ligand>
        <name>substrate</name>
    </ligand>
</feature>
<dbReference type="GO" id="GO:0006207">
    <property type="term" value="P:'de novo' pyrimidine nucleobase biosynthetic process"/>
    <property type="evidence" value="ECO:0007669"/>
    <property type="project" value="InterPro"/>
</dbReference>
<dbReference type="AlphaFoldDB" id="A0A099T112"/>
<evidence type="ECO:0000256" key="7">
    <source>
        <dbReference type="PIRSR" id="PIRSR614732-2"/>
    </source>
</evidence>
<evidence type="ECO:0000256" key="1">
    <source>
        <dbReference type="ARBA" id="ARBA00004861"/>
    </source>
</evidence>
<dbReference type="EC" id="4.1.1.23" evidence="5"/>
<dbReference type="NCBIfam" id="TIGR01740">
    <property type="entry name" value="pyrF"/>
    <property type="match status" value="1"/>
</dbReference>
<feature type="active site" description="For OMPdecase activity" evidence="6">
    <location>
        <position position="60"/>
    </location>
</feature>
<dbReference type="PANTHER" id="PTHR32119">
    <property type="entry name" value="OROTIDINE 5'-PHOSPHATE DECARBOXYLASE"/>
    <property type="match status" value="1"/>
</dbReference>
<dbReference type="EMBL" id="JRHO01000014">
    <property type="protein sequence ID" value="KGK97803.1"/>
    <property type="molecule type" value="Genomic_DNA"/>
</dbReference>
<accession>A0A099T112</accession>
<reference evidence="9 10" key="1">
    <citation type="submission" date="2014-09" db="EMBL/GenBank/DDBJ databases">
        <title>Draft genome sequence of an obligately methylotrophic methanogen, Methanococcoides methylutens, isolated from marine sediment.</title>
        <authorList>
            <person name="Guan Y."/>
            <person name="Ngugi D.K."/>
            <person name="Blom J."/>
            <person name="Ali S."/>
            <person name="Ferry J.G."/>
            <person name="Stingl U."/>
        </authorList>
    </citation>
    <scope>NUCLEOTIDE SEQUENCE [LARGE SCALE GENOMIC DNA]</scope>
    <source>
        <strain evidence="9 10">DSM 2657</strain>
    </source>
</reference>
<evidence type="ECO:0000313" key="10">
    <source>
        <dbReference type="Proteomes" id="UP000029859"/>
    </source>
</evidence>
<dbReference type="Gene3D" id="3.20.20.70">
    <property type="entry name" value="Aldolase class I"/>
    <property type="match status" value="1"/>
</dbReference>
<dbReference type="SUPFAM" id="SSF51366">
    <property type="entry name" value="Ribulose-phoshate binding barrel"/>
    <property type="match status" value="1"/>
</dbReference>
<keyword evidence="2 5" id="KW-0210">Decarboxylase</keyword>
<dbReference type="GO" id="GO:0005829">
    <property type="term" value="C:cytosol"/>
    <property type="evidence" value="ECO:0007669"/>
    <property type="project" value="TreeGrafter"/>
</dbReference>
<name>A0A099T112_METMT</name>
<evidence type="ECO:0000256" key="4">
    <source>
        <dbReference type="ARBA" id="ARBA00023239"/>
    </source>
</evidence>
<gene>
    <name evidence="5" type="primary">pyrF</name>
    <name evidence="9" type="ORF">LI82_08500</name>
</gene>
<feature type="binding site" evidence="5">
    <location>
        <begin position="170"/>
        <end position="180"/>
    </location>
    <ligand>
        <name>substrate</name>
    </ligand>
</feature>
<evidence type="ECO:0000256" key="2">
    <source>
        <dbReference type="ARBA" id="ARBA00022793"/>
    </source>
</evidence>
<proteinExistence type="inferred from homology"/>
<dbReference type="InterPro" id="IPR001754">
    <property type="entry name" value="OMPdeCOase_dom"/>
</dbReference>
<organism evidence="9 10">
    <name type="scientific">Methanococcoides methylutens</name>
    <dbReference type="NCBI Taxonomy" id="2226"/>
    <lineage>
        <taxon>Archaea</taxon>
        <taxon>Methanobacteriati</taxon>
        <taxon>Methanobacteriota</taxon>
        <taxon>Stenosarchaea group</taxon>
        <taxon>Methanomicrobia</taxon>
        <taxon>Methanosarcinales</taxon>
        <taxon>Methanosarcinaceae</taxon>
        <taxon>Methanococcoides</taxon>
    </lineage>
</organism>